<gene>
    <name evidence="1" type="ORF">MSG28_012590</name>
</gene>
<proteinExistence type="predicted"/>
<reference evidence="1 2" key="1">
    <citation type="journal article" date="2022" name="Genome Biol. Evol.">
        <title>The Spruce Budworm Genome: Reconstructing the Evolutionary History of Antifreeze Proteins.</title>
        <authorList>
            <person name="Beliveau C."/>
            <person name="Gagne P."/>
            <person name="Picq S."/>
            <person name="Vernygora O."/>
            <person name="Keeling C.I."/>
            <person name="Pinkney K."/>
            <person name="Doucet D."/>
            <person name="Wen F."/>
            <person name="Johnston J.S."/>
            <person name="Maaroufi H."/>
            <person name="Boyle B."/>
            <person name="Laroche J."/>
            <person name="Dewar K."/>
            <person name="Juretic N."/>
            <person name="Blackburn G."/>
            <person name="Nisole A."/>
            <person name="Brunet B."/>
            <person name="Brandao M."/>
            <person name="Lumley L."/>
            <person name="Duan J."/>
            <person name="Quan G."/>
            <person name="Lucarotti C.J."/>
            <person name="Roe A.D."/>
            <person name="Sperling F.A.H."/>
            <person name="Levesque R.C."/>
            <person name="Cusson M."/>
        </authorList>
    </citation>
    <scope>NUCLEOTIDE SEQUENCE [LARGE SCALE GENOMIC DNA]</scope>
    <source>
        <strain evidence="1">Glfc:IPQL:Cfum</strain>
    </source>
</reference>
<evidence type="ECO:0000313" key="1">
    <source>
        <dbReference type="EMBL" id="KAI8423464.1"/>
    </source>
</evidence>
<evidence type="ECO:0000313" key="2">
    <source>
        <dbReference type="Proteomes" id="UP001064048"/>
    </source>
</evidence>
<dbReference type="Proteomes" id="UP001064048">
    <property type="component" value="Chromosome 22"/>
</dbReference>
<comment type="caution">
    <text evidence="1">The sequence shown here is derived from an EMBL/GenBank/DDBJ whole genome shotgun (WGS) entry which is preliminary data.</text>
</comment>
<sequence length="390" mass="44897">MADQTERSFQKQPTVFLNRKKGIGVKRSRKPLRYHKDVGLGFKTPRETEKAFQKQATVFLNRKGGLKKKEMRHCKNVGLGFKTPLEEEMVNGIVVLNKAIWCQKMKMQRTIVIRRDYLHYLPKYNRFEKRHRNMSVHLSPCFRDVELGDIVTIGECRPLSKTVRFNVLKVSKGKGSKKSFRKSYNNYTLSKSALSGPGKSVTQNKHVRLVHNTAATTRSPNDMISFFSKLSLNNAQKPPVELAKPAYMDKSATLQELGYNDENDLRESIYDYLRTIRDPEKPNTLEDLKVVYEEGIFVKEPTQDKVPVIRVEYNPTVPHCSLATLIGLCIRIKVQRSIHHPVKLDIYIKKGAHTTEDEINKQINDKERIAAAMENPNLRNLVENCIADEE</sequence>
<accession>A0ACC0JH87</accession>
<organism evidence="1 2">
    <name type="scientific">Choristoneura fumiferana</name>
    <name type="common">Spruce budworm moth</name>
    <name type="synonym">Archips fumiferana</name>
    <dbReference type="NCBI Taxonomy" id="7141"/>
    <lineage>
        <taxon>Eukaryota</taxon>
        <taxon>Metazoa</taxon>
        <taxon>Ecdysozoa</taxon>
        <taxon>Arthropoda</taxon>
        <taxon>Hexapoda</taxon>
        <taxon>Insecta</taxon>
        <taxon>Pterygota</taxon>
        <taxon>Neoptera</taxon>
        <taxon>Endopterygota</taxon>
        <taxon>Lepidoptera</taxon>
        <taxon>Glossata</taxon>
        <taxon>Ditrysia</taxon>
        <taxon>Tortricoidea</taxon>
        <taxon>Tortricidae</taxon>
        <taxon>Tortricinae</taxon>
        <taxon>Choristoneura</taxon>
    </lineage>
</organism>
<protein>
    <submittedName>
        <fullName evidence="1">Uncharacterized protein</fullName>
    </submittedName>
</protein>
<dbReference type="EMBL" id="CM046122">
    <property type="protein sequence ID" value="KAI8423464.1"/>
    <property type="molecule type" value="Genomic_DNA"/>
</dbReference>
<keyword evidence="2" id="KW-1185">Reference proteome</keyword>
<name>A0ACC0JH87_CHOFU</name>